<name>A0A067KQ32_JATCU</name>
<feature type="compositionally biased region" description="Polar residues" evidence="1">
    <location>
        <begin position="13"/>
        <end position="47"/>
    </location>
</feature>
<dbReference type="Proteomes" id="UP000027138">
    <property type="component" value="Unassembled WGS sequence"/>
</dbReference>
<accession>A0A067KQ32</accession>
<evidence type="ECO:0000313" key="3">
    <source>
        <dbReference type="Proteomes" id="UP000027138"/>
    </source>
</evidence>
<dbReference type="AlphaFoldDB" id="A0A067KQ32"/>
<feature type="region of interest" description="Disordered" evidence="1">
    <location>
        <begin position="1"/>
        <end position="60"/>
    </location>
</feature>
<organism evidence="2 3">
    <name type="scientific">Jatropha curcas</name>
    <name type="common">Barbados nut</name>
    <dbReference type="NCBI Taxonomy" id="180498"/>
    <lineage>
        <taxon>Eukaryota</taxon>
        <taxon>Viridiplantae</taxon>
        <taxon>Streptophyta</taxon>
        <taxon>Embryophyta</taxon>
        <taxon>Tracheophyta</taxon>
        <taxon>Spermatophyta</taxon>
        <taxon>Magnoliopsida</taxon>
        <taxon>eudicotyledons</taxon>
        <taxon>Gunneridae</taxon>
        <taxon>Pentapetalae</taxon>
        <taxon>rosids</taxon>
        <taxon>fabids</taxon>
        <taxon>Malpighiales</taxon>
        <taxon>Euphorbiaceae</taxon>
        <taxon>Crotonoideae</taxon>
        <taxon>Jatropheae</taxon>
        <taxon>Jatropha</taxon>
    </lineage>
</organism>
<gene>
    <name evidence="2" type="ORF">JCGZ_05197</name>
</gene>
<keyword evidence="3" id="KW-1185">Reference proteome</keyword>
<sequence>MLKKMKLCRVGSRTGQLQIQSQNSISETPNQNPFGENQEQRVKNNISKNHKDPTVGTPGISRTRWLVLDGAVQKKPSPLLFCFSSHGFG</sequence>
<proteinExistence type="predicted"/>
<protein>
    <submittedName>
        <fullName evidence="2">Uncharacterized protein</fullName>
    </submittedName>
</protein>
<evidence type="ECO:0000256" key="1">
    <source>
        <dbReference type="SAM" id="MobiDB-lite"/>
    </source>
</evidence>
<evidence type="ECO:0000313" key="2">
    <source>
        <dbReference type="EMBL" id="KDP38311.1"/>
    </source>
</evidence>
<dbReference type="EMBL" id="KK914367">
    <property type="protein sequence ID" value="KDP38311.1"/>
    <property type="molecule type" value="Genomic_DNA"/>
</dbReference>
<reference evidence="2 3" key="1">
    <citation type="journal article" date="2014" name="PLoS ONE">
        <title>Global Analysis of Gene Expression Profiles in Physic Nut (Jatropha curcas L.) Seedlings Exposed to Salt Stress.</title>
        <authorList>
            <person name="Zhang L."/>
            <person name="Zhang C."/>
            <person name="Wu P."/>
            <person name="Chen Y."/>
            <person name="Li M."/>
            <person name="Jiang H."/>
            <person name="Wu G."/>
        </authorList>
    </citation>
    <scope>NUCLEOTIDE SEQUENCE [LARGE SCALE GENOMIC DNA]</scope>
    <source>
        <strain evidence="3">cv. GZQX0401</strain>
        <tissue evidence="2">Young leaves</tissue>
    </source>
</reference>